<sequence length="158" mass="17758">MEGRPLEIGSLFASAMYKTNDADFMSFSNQAKYISLNPADSTATIAARIRSLATMGGTNFHSIFKTANRTYDRIIIFSDMQGWIGYHTPTKAFNAYKERTNADPVVFSFDLQGYGTLQFPERNVYAIAGFSDKVFDIMKLLESDKQALLHEIEKIELG</sequence>
<dbReference type="InterPro" id="IPR056800">
    <property type="entry name" value="vWA_Ro60"/>
</dbReference>
<dbReference type="EMBL" id="LT859958">
    <property type="protein sequence ID" value="SMX53933.1"/>
    <property type="molecule type" value="Genomic_DNA"/>
</dbReference>
<accession>A0A1Y6K2P4</accession>
<dbReference type="Pfam" id="PF25045">
    <property type="entry name" value="vWA_Ro60"/>
    <property type="match status" value="1"/>
</dbReference>
<name>A0A1Y6K2P4_9CHLR</name>
<dbReference type="KEGG" id="abat:CFX1CAM_0868"/>
<evidence type="ECO:0000313" key="2">
    <source>
        <dbReference type="EMBL" id="SMX53933.1"/>
    </source>
</evidence>
<feature type="domain" description="RNA-binding protein RO60 vWA" evidence="1">
    <location>
        <begin position="16"/>
        <end position="139"/>
    </location>
</feature>
<organism evidence="2 3">
    <name type="scientific">Candidatus Brevifilum fermentans</name>
    <dbReference type="NCBI Taxonomy" id="1986204"/>
    <lineage>
        <taxon>Bacteria</taxon>
        <taxon>Bacillati</taxon>
        <taxon>Chloroflexota</taxon>
        <taxon>Anaerolineae</taxon>
        <taxon>Anaerolineales</taxon>
        <taxon>Anaerolineaceae</taxon>
        <taxon>Candidatus Brevifilum</taxon>
    </lineage>
</organism>
<keyword evidence="3" id="KW-1185">Reference proteome</keyword>
<dbReference type="InterPro" id="IPR036465">
    <property type="entry name" value="vWFA_dom_sf"/>
</dbReference>
<proteinExistence type="predicted"/>
<protein>
    <submittedName>
        <fullName evidence="2">TROVE domain protein</fullName>
    </submittedName>
</protein>
<evidence type="ECO:0000313" key="3">
    <source>
        <dbReference type="Proteomes" id="UP000195514"/>
    </source>
</evidence>
<evidence type="ECO:0000259" key="1">
    <source>
        <dbReference type="Pfam" id="PF25045"/>
    </source>
</evidence>
<gene>
    <name evidence="2" type="ORF">CFX1CAM_0868</name>
</gene>
<reference evidence="3" key="1">
    <citation type="submission" date="2017-05" db="EMBL/GenBank/DDBJ databases">
        <authorList>
            <person name="Kirkegaard R."/>
            <person name="Mcilroy J S."/>
        </authorList>
    </citation>
    <scope>NUCLEOTIDE SEQUENCE [LARGE SCALE GENOMIC DNA]</scope>
</reference>
<dbReference type="SUPFAM" id="SSF53300">
    <property type="entry name" value="vWA-like"/>
    <property type="match status" value="1"/>
</dbReference>
<dbReference type="Gene3D" id="3.40.50.410">
    <property type="entry name" value="von Willebrand factor, type A domain"/>
    <property type="match status" value="1"/>
</dbReference>
<dbReference type="AlphaFoldDB" id="A0A1Y6K2P4"/>
<dbReference type="Proteomes" id="UP000195514">
    <property type="component" value="Chromosome I"/>
</dbReference>